<reference evidence="1" key="1">
    <citation type="journal article" date="2017" name="Virol. J.">
        <title>Detection and genome characterization of four novel bat hepadnaviruses and a hepevirus in China.</title>
        <authorList>
            <person name="Wang B."/>
            <person name="Yang X.L."/>
            <person name="Li W."/>
            <person name="Zhu Y."/>
            <person name="Ge X.Y."/>
            <person name="Zhang L.B."/>
            <person name="Zhang Y.Z."/>
            <person name="Bock C.T."/>
            <person name="Shi Z.L."/>
        </authorList>
    </citation>
    <scope>NUCLEOTIDE SEQUENCE [LARGE SCALE GENOMIC DNA]</scope>
    <source>
        <strain evidence="1">BtHEVMd2350</strain>
    </source>
</reference>
<accession>A0A1S6LQY7</accession>
<dbReference type="EMBL" id="KX513953">
    <property type="protein sequence ID" value="AQT40966.1"/>
    <property type="molecule type" value="Genomic_RNA"/>
</dbReference>
<protein>
    <submittedName>
        <fullName evidence="1">ORF3</fullName>
    </submittedName>
</protein>
<sequence>MGAVGIPEPLHLQHLGGVAPDAPAGPVLAPPVLIRLPQPRYQPGQFRLGLFLSPTLISVVLSCGASTTLLRLHCPLQFLVPLTLSFMLPRSPRFCPYRMAPMLILCQLRLAIMLNIGWSELRSGFGQLFLRLSVVFL</sequence>
<dbReference type="Proteomes" id="UP000218804">
    <property type="component" value="Segment"/>
</dbReference>
<evidence type="ECO:0000313" key="1">
    <source>
        <dbReference type="EMBL" id="AQT40966.1"/>
    </source>
</evidence>
<proteinExistence type="predicted"/>
<organism evidence="1">
    <name type="scientific">Chirohepevirus eptesici</name>
    <dbReference type="NCBI Taxonomy" id="1678146"/>
    <lineage>
        <taxon>Viruses</taxon>
        <taxon>Riboviria</taxon>
        <taxon>Orthornavirae</taxon>
        <taxon>Kitrinoviricota</taxon>
        <taxon>Alsuviricetes</taxon>
        <taxon>Hepelivirales</taxon>
        <taxon>Hepeviridae</taxon>
        <taxon>Orthohepevirinae</taxon>
        <taxon>Chirohepevirus</taxon>
    </lineage>
</organism>
<name>A0A1S6LQY7_9VIRU</name>